<comment type="caution">
    <text evidence="2">The sequence shown here is derived from an EMBL/GenBank/DDBJ whole genome shotgun (WGS) entry which is preliminary data.</text>
</comment>
<dbReference type="RefSeq" id="WP_124899578.1">
    <property type="nucleotide sequence ID" value="NZ_RQTJ01000017.1"/>
</dbReference>
<evidence type="ECO:0000313" key="3">
    <source>
        <dbReference type="Proteomes" id="UP000268372"/>
    </source>
</evidence>
<dbReference type="AlphaFoldDB" id="A0A3P1B1X9"/>
<sequence length="244" mass="27738">MKKLVLSAFLLAGFMFTSCDKNDDNTTVEEGTVDVSKMYLPSKITADDYTTIFTYNNKAQLTKIVESDGYEYTFSYSGDQLVEATATESNIKTFYTFSQAGTKLTVNMKAEINGQTHNDTEILTLDSKGNLLNDGYFNYTYDANGNITKMKSDDSEEIVLKYDDKNGIYKNVKLPQWVFAYIMSEQLNIVNNVVDIDYEDSEFPEDNFTGTVTYNYNADNYPVKMVAKSTLEDDFSQTIEYTKK</sequence>
<evidence type="ECO:0000313" key="2">
    <source>
        <dbReference type="EMBL" id="RRA94553.1"/>
    </source>
</evidence>
<keyword evidence="3" id="KW-1185">Reference proteome</keyword>
<gene>
    <name evidence="2" type="ORF">EG242_09075</name>
</gene>
<accession>A0A3P1B1X9</accession>
<dbReference type="EMBL" id="RQTJ01000017">
    <property type="protein sequence ID" value="RRA94553.1"/>
    <property type="molecule type" value="Genomic_DNA"/>
</dbReference>
<evidence type="ECO:0008006" key="4">
    <source>
        <dbReference type="Google" id="ProtNLM"/>
    </source>
</evidence>
<dbReference type="PROSITE" id="PS51257">
    <property type="entry name" value="PROKAR_LIPOPROTEIN"/>
    <property type="match status" value="1"/>
</dbReference>
<feature type="signal peptide" evidence="1">
    <location>
        <begin position="1"/>
        <end position="21"/>
    </location>
</feature>
<proteinExistence type="predicted"/>
<dbReference type="Gene3D" id="2.180.10.10">
    <property type="entry name" value="RHS repeat-associated core"/>
    <property type="match status" value="1"/>
</dbReference>
<reference evidence="2 3" key="1">
    <citation type="submission" date="2018-11" db="EMBL/GenBank/DDBJ databases">
        <title>Flavobacterium sp. nov., YIM 102796 draft genome.</title>
        <authorList>
            <person name="Li G."/>
            <person name="Jiang Y."/>
        </authorList>
    </citation>
    <scope>NUCLEOTIDE SEQUENCE [LARGE SCALE GENOMIC DNA]</scope>
    <source>
        <strain evidence="2 3">YIM 102796</strain>
    </source>
</reference>
<organism evidence="2 3">
    <name type="scientific">Paenimyroides viscosum</name>
    <dbReference type="NCBI Taxonomy" id="2488729"/>
    <lineage>
        <taxon>Bacteria</taxon>
        <taxon>Pseudomonadati</taxon>
        <taxon>Bacteroidota</taxon>
        <taxon>Flavobacteriia</taxon>
        <taxon>Flavobacteriales</taxon>
        <taxon>Flavobacteriaceae</taxon>
        <taxon>Paenimyroides</taxon>
    </lineage>
</organism>
<evidence type="ECO:0000256" key="1">
    <source>
        <dbReference type="SAM" id="SignalP"/>
    </source>
</evidence>
<protein>
    <recommendedName>
        <fullName evidence="4">DUF4595 domain-containing protein</fullName>
    </recommendedName>
</protein>
<feature type="chain" id="PRO_5018093776" description="DUF4595 domain-containing protein" evidence="1">
    <location>
        <begin position="22"/>
        <end position="244"/>
    </location>
</feature>
<name>A0A3P1B1X9_9FLAO</name>
<dbReference type="OrthoDB" id="1339960at2"/>
<dbReference type="Proteomes" id="UP000268372">
    <property type="component" value="Unassembled WGS sequence"/>
</dbReference>
<keyword evidence="1" id="KW-0732">Signal</keyword>